<gene>
    <name evidence="1" type="ORF">TELCIR_08015</name>
</gene>
<name>A0A2G9UJ19_TELCI</name>
<dbReference type="AlphaFoldDB" id="A0A2G9UJ19"/>
<accession>A0A2G9UJ19</accession>
<proteinExistence type="predicted"/>
<organism evidence="1 2">
    <name type="scientific">Teladorsagia circumcincta</name>
    <name type="common">Brown stomach worm</name>
    <name type="synonym">Ostertagia circumcincta</name>
    <dbReference type="NCBI Taxonomy" id="45464"/>
    <lineage>
        <taxon>Eukaryota</taxon>
        <taxon>Metazoa</taxon>
        <taxon>Ecdysozoa</taxon>
        <taxon>Nematoda</taxon>
        <taxon>Chromadorea</taxon>
        <taxon>Rhabditida</taxon>
        <taxon>Rhabditina</taxon>
        <taxon>Rhabditomorpha</taxon>
        <taxon>Strongyloidea</taxon>
        <taxon>Trichostrongylidae</taxon>
        <taxon>Teladorsagia</taxon>
    </lineage>
</organism>
<evidence type="ECO:0000313" key="2">
    <source>
        <dbReference type="Proteomes" id="UP000230423"/>
    </source>
</evidence>
<reference evidence="1 2" key="1">
    <citation type="submission" date="2015-09" db="EMBL/GenBank/DDBJ databases">
        <title>Draft genome of the parasitic nematode Teladorsagia circumcincta isolate WARC Sus (inbred).</title>
        <authorList>
            <person name="Mitreva M."/>
        </authorList>
    </citation>
    <scope>NUCLEOTIDE SEQUENCE [LARGE SCALE GENOMIC DNA]</scope>
    <source>
        <strain evidence="1 2">S</strain>
    </source>
</reference>
<sequence>MNTTSKEEYPRLTERDPSDIKKMYEIAFDQAIHTSWSDDTWKNVPHKKSLILLPDGFQPQCAGLEYPTQMAYCYTKPEDIRSEWFEQELSAVILFTEPTLSRLSHWLSVLHNILKAVATGAEWIIVPGPYTDREWEKTMDQIRDIAEGTMLWFNPGETLCCTILHRLDGVSDFGRENRRNDVSILLQLISRQMDMAVEETRVEVVGDFLHCTSKCSNCTIWTSEAGHLGLVACKASACIADAPPGLSCFS</sequence>
<dbReference type="EMBL" id="KZ346377">
    <property type="protein sequence ID" value="PIO70143.1"/>
    <property type="molecule type" value="Genomic_DNA"/>
</dbReference>
<evidence type="ECO:0000313" key="1">
    <source>
        <dbReference type="EMBL" id="PIO70143.1"/>
    </source>
</evidence>
<keyword evidence="2" id="KW-1185">Reference proteome</keyword>
<protein>
    <submittedName>
        <fullName evidence="1">Uncharacterized protein</fullName>
    </submittedName>
</protein>
<dbReference type="Proteomes" id="UP000230423">
    <property type="component" value="Unassembled WGS sequence"/>
</dbReference>
<dbReference type="OrthoDB" id="5892546at2759"/>